<dbReference type="PROSITE" id="PS50113">
    <property type="entry name" value="PAC"/>
    <property type="match status" value="2"/>
</dbReference>
<protein>
    <recommendedName>
        <fullName evidence="2">histidine kinase</fullName>
        <ecNumber evidence="2">2.7.13.3</ecNumber>
    </recommendedName>
</protein>
<dbReference type="Gene3D" id="3.30.450.20">
    <property type="entry name" value="PAS domain"/>
    <property type="match status" value="2"/>
</dbReference>
<dbReference type="Gene3D" id="3.40.50.2300">
    <property type="match status" value="1"/>
</dbReference>
<dbReference type="CDD" id="cd00082">
    <property type="entry name" value="HisKA"/>
    <property type="match status" value="1"/>
</dbReference>
<dbReference type="PANTHER" id="PTHR45339">
    <property type="entry name" value="HYBRID SIGNAL TRANSDUCTION HISTIDINE KINASE J"/>
    <property type="match status" value="1"/>
</dbReference>
<feature type="domain" description="PAC" evidence="12">
    <location>
        <begin position="202"/>
        <end position="254"/>
    </location>
</feature>
<dbReference type="InterPro" id="IPR036097">
    <property type="entry name" value="HisK_dim/P_sf"/>
</dbReference>
<dbReference type="SMART" id="SM00448">
    <property type="entry name" value="REC"/>
    <property type="match status" value="1"/>
</dbReference>
<dbReference type="GO" id="GO:0000155">
    <property type="term" value="F:phosphorelay sensor kinase activity"/>
    <property type="evidence" value="ECO:0007669"/>
    <property type="project" value="InterPro"/>
</dbReference>
<dbReference type="InterPro" id="IPR001610">
    <property type="entry name" value="PAC"/>
</dbReference>
<evidence type="ECO:0000256" key="7">
    <source>
        <dbReference type="ARBA" id="ARBA00022840"/>
    </source>
</evidence>
<keyword evidence="3" id="KW-0597">Phosphoprotein</keyword>
<keyword evidence="6 13" id="KW-0418">Kinase</keyword>
<dbReference type="FunFam" id="1.10.287.130:FF:000002">
    <property type="entry name" value="Two-component osmosensing histidine kinase"/>
    <property type="match status" value="1"/>
</dbReference>
<dbReference type="SMART" id="SM00086">
    <property type="entry name" value="PAC"/>
    <property type="match status" value="2"/>
</dbReference>
<gene>
    <name evidence="13" type="ORF">MNBD_UNCLBAC01-450</name>
</gene>
<dbReference type="InterPro" id="IPR003594">
    <property type="entry name" value="HATPase_dom"/>
</dbReference>
<organism evidence="13">
    <name type="scientific">hydrothermal vent metagenome</name>
    <dbReference type="NCBI Taxonomy" id="652676"/>
    <lineage>
        <taxon>unclassified sequences</taxon>
        <taxon>metagenomes</taxon>
        <taxon>ecological metagenomes</taxon>
    </lineage>
</organism>
<accession>A0A3B1DJB4</accession>
<name>A0A3B1DJB4_9ZZZZ</name>
<feature type="domain" description="PAC" evidence="12">
    <location>
        <begin position="78"/>
        <end position="130"/>
    </location>
</feature>
<evidence type="ECO:0000259" key="9">
    <source>
        <dbReference type="PROSITE" id="PS50109"/>
    </source>
</evidence>
<dbReference type="Pfam" id="PF13426">
    <property type="entry name" value="PAS_9"/>
    <property type="match status" value="2"/>
</dbReference>
<dbReference type="InterPro" id="IPR036890">
    <property type="entry name" value="HATPase_C_sf"/>
</dbReference>
<keyword evidence="8" id="KW-0902">Two-component regulatory system</keyword>
<dbReference type="PRINTS" id="PR00344">
    <property type="entry name" value="BCTRLSENSOR"/>
</dbReference>
<sequence>MTSISSIDFQHLVDNLQAGIYRSTPGPKAALLYANATMCKIFGISEKKLEVFEVKNIFNELKAFQAFNKKFKSSGLVNNYEVLLKDSKKKTFWASISGIAVKDEEGKLTEWDVIIHDISLRKEVEKELIESKELFQTIFDNTAAAIMVADKSERVIAWNPFTEKLLCMGNEELFNKPVKDLYPSQEWQKIRRLDIRSRGMHANIETKVYRENGSTLDVAVSVSILKDAAGDIVGSIGIMHDISERKLVHEMLIQSKLAAEEANQSKSLFLASMSHEVRTPMNAILGMIDLTLETHLEEEQRENLLVAKDAADNLLGLLNDILDLSRVESGKITLEDIEFHLHNVVNNVCKGLAVTARDKDLEILVEIEPDVPEIIMGDPVRLRQVLSNLINNAIKFTSKGKITTFVKVASKVKGGVVLLIAVKDQGIGIPKDRQERVFEVFTQADETTTRRFGGTGLGLAICKRLVEMMGGQIWVESEEGEGSTFNFTGRFKIVKGKKSGMLVDITRDGEKSSAEILKGRGIRLLLAEDNIVNQKIAVRILEKQGIEVETSVTGKEVIERIHKERFDLILMDSEMPELDGLEATKIIRENEKKTGQHIPIIAFTARAMQEDRKRCLDAGMDGYVTKPIDRKKLFEEILNCL</sequence>
<proteinExistence type="predicted"/>
<feature type="domain" description="PAS" evidence="11">
    <location>
        <begin position="131"/>
        <end position="207"/>
    </location>
</feature>
<dbReference type="PROSITE" id="PS50109">
    <property type="entry name" value="HIS_KIN"/>
    <property type="match status" value="1"/>
</dbReference>
<dbReference type="Pfam" id="PF02518">
    <property type="entry name" value="HATPase_c"/>
    <property type="match status" value="1"/>
</dbReference>
<dbReference type="GO" id="GO:0005524">
    <property type="term" value="F:ATP binding"/>
    <property type="evidence" value="ECO:0007669"/>
    <property type="project" value="UniProtKB-KW"/>
</dbReference>
<evidence type="ECO:0000256" key="6">
    <source>
        <dbReference type="ARBA" id="ARBA00022777"/>
    </source>
</evidence>
<evidence type="ECO:0000256" key="1">
    <source>
        <dbReference type="ARBA" id="ARBA00000085"/>
    </source>
</evidence>
<dbReference type="PROSITE" id="PS50110">
    <property type="entry name" value="RESPONSE_REGULATORY"/>
    <property type="match status" value="1"/>
</dbReference>
<dbReference type="FunFam" id="3.30.565.10:FF:000010">
    <property type="entry name" value="Sensor histidine kinase RcsC"/>
    <property type="match status" value="1"/>
</dbReference>
<dbReference type="EC" id="2.7.13.3" evidence="2"/>
<dbReference type="InterPro" id="IPR011006">
    <property type="entry name" value="CheY-like_superfamily"/>
</dbReference>
<dbReference type="CDD" id="cd16922">
    <property type="entry name" value="HATPase_EvgS-ArcB-TorS-like"/>
    <property type="match status" value="1"/>
</dbReference>
<dbReference type="SMART" id="SM00091">
    <property type="entry name" value="PAS"/>
    <property type="match status" value="2"/>
</dbReference>
<dbReference type="Gene3D" id="1.10.287.130">
    <property type="match status" value="1"/>
</dbReference>
<dbReference type="SMART" id="SM00387">
    <property type="entry name" value="HATPase_c"/>
    <property type="match status" value="1"/>
</dbReference>
<dbReference type="InterPro" id="IPR003661">
    <property type="entry name" value="HisK_dim/P_dom"/>
</dbReference>
<dbReference type="SUPFAM" id="SSF55874">
    <property type="entry name" value="ATPase domain of HSP90 chaperone/DNA topoisomerase II/histidine kinase"/>
    <property type="match status" value="1"/>
</dbReference>
<keyword evidence="7" id="KW-0067">ATP-binding</keyword>
<dbReference type="SMART" id="SM00388">
    <property type="entry name" value="HisKA"/>
    <property type="match status" value="1"/>
</dbReference>
<reference evidence="13" key="1">
    <citation type="submission" date="2018-06" db="EMBL/GenBank/DDBJ databases">
        <authorList>
            <person name="Zhirakovskaya E."/>
        </authorList>
    </citation>
    <scope>NUCLEOTIDE SEQUENCE</scope>
</reference>
<feature type="domain" description="Response regulatory" evidence="10">
    <location>
        <begin position="523"/>
        <end position="641"/>
    </location>
</feature>
<evidence type="ECO:0000256" key="4">
    <source>
        <dbReference type="ARBA" id="ARBA00022679"/>
    </source>
</evidence>
<dbReference type="InterPro" id="IPR004358">
    <property type="entry name" value="Sig_transdc_His_kin-like_C"/>
</dbReference>
<evidence type="ECO:0000256" key="3">
    <source>
        <dbReference type="ARBA" id="ARBA00022553"/>
    </source>
</evidence>
<dbReference type="SUPFAM" id="SSF47384">
    <property type="entry name" value="Homodimeric domain of signal transducing histidine kinase"/>
    <property type="match status" value="1"/>
</dbReference>
<evidence type="ECO:0000256" key="5">
    <source>
        <dbReference type="ARBA" id="ARBA00022741"/>
    </source>
</evidence>
<dbReference type="SUPFAM" id="SSF52172">
    <property type="entry name" value="CheY-like"/>
    <property type="match status" value="1"/>
</dbReference>
<dbReference type="CDD" id="cd00130">
    <property type="entry name" value="PAS"/>
    <property type="match status" value="2"/>
</dbReference>
<evidence type="ECO:0000259" key="12">
    <source>
        <dbReference type="PROSITE" id="PS50113"/>
    </source>
</evidence>
<dbReference type="SUPFAM" id="SSF55785">
    <property type="entry name" value="PYP-like sensor domain (PAS domain)"/>
    <property type="match status" value="2"/>
</dbReference>
<dbReference type="NCBIfam" id="TIGR00229">
    <property type="entry name" value="sensory_box"/>
    <property type="match status" value="1"/>
</dbReference>
<dbReference type="Pfam" id="PF00512">
    <property type="entry name" value="HisKA"/>
    <property type="match status" value="1"/>
</dbReference>
<evidence type="ECO:0000313" key="13">
    <source>
        <dbReference type="EMBL" id="VAX36164.1"/>
    </source>
</evidence>
<evidence type="ECO:0000259" key="10">
    <source>
        <dbReference type="PROSITE" id="PS50110"/>
    </source>
</evidence>
<evidence type="ECO:0000256" key="2">
    <source>
        <dbReference type="ARBA" id="ARBA00012438"/>
    </source>
</evidence>
<dbReference type="InterPro" id="IPR035965">
    <property type="entry name" value="PAS-like_dom_sf"/>
</dbReference>
<dbReference type="AlphaFoldDB" id="A0A3B1DJB4"/>
<dbReference type="Pfam" id="PF00072">
    <property type="entry name" value="Response_reg"/>
    <property type="match status" value="1"/>
</dbReference>
<dbReference type="InterPro" id="IPR000014">
    <property type="entry name" value="PAS"/>
</dbReference>
<dbReference type="InterPro" id="IPR000700">
    <property type="entry name" value="PAS-assoc_C"/>
</dbReference>
<keyword evidence="5" id="KW-0547">Nucleotide-binding</keyword>
<dbReference type="EMBL" id="UOGJ01000083">
    <property type="protein sequence ID" value="VAX36164.1"/>
    <property type="molecule type" value="Genomic_DNA"/>
</dbReference>
<comment type="catalytic activity">
    <reaction evidence="1">
        <text>ATP + protein L-histidine = ADP + protein N-phospho-L-histidine.</text>
        <dbReference type="EC" id="2.7.13.3"/>
    </reaction>
</comment>
<dbReference type="InterPro" id="IPR001789">
    <property type="entry name" value="Sig_transdc_resp-reg_receiver"/>
</dbReference>
<evidence type="ECO:0000259" key="11">
    <source>
        <dbReference type="PROSITE" id="PS50112"/>
    </source>
</evidence>
<dbReference type="PANTHER" id="PTHR45339:SF1">
    <property type="entry name" value="HYBRID SIGNAL TRANSDUCTION HISTIDINE KINASE J"/>
    <property type="match status" value="1"/>
</dbReference>
<dbReference type="InterPro" id="IPR005467">
    <property type="entry name" value="His_kinase_dom"/>
</dbReference>
<feature type="domain" description="Histidine kinase" evidence="9">
    <location>
        <begin position="272"/>
        <end position="493"/>
    </location>
</feature>
<dbReference type="Gene3D" id="3.30.565.10">
    <property type="entry name" value="Histidine kinase-like ATPase, C-terminal domain"/>
    <property type="match status" value="1"/>
</dbReference>
<evidence type="ECO:0000256" key="8">
    <source>
        <dbReference type="ARBA" id="ARBA00023012"/>
    </source>
</evidence>
<dbReference type="PROSITE" id="PS50112">
    <property type="entry name" value="PAS"/>
    <property type="match status" value="1"/>
</dbReference>
<dbReference type="CDD" id="cd17546">
    <property type="entry name" value="REC_hyHK_CKI1_RcsC-like"/>
    <property type="match status" value="1"/>
</dbReference>
<keyword evidence="4" id="KW-0808">Transferase</keyword>